<keyword evidence="3" id="KW-1003">Cell membrane</keyword>
<keyword evidence="5 7" id="KW-1133">Transmembrane helix</keyword>
<evidence type="ECO:0000256" key="7">
    <source>
        <dbReference type="SAM" id="Phobius"/>
    </source>
</evidence>
<comment type="caution">
    <text evidence="8">The sequence shown here is derived from an EMBL/GenBank/DDBJ whole genome shotgun (WGS) entry which is preliminary data.</text>
</comment>
<evidence type="ECO:0000256" key="2">
    <source>
        <dbReference type="ARBA" id="ARBA00005362"/>
    </source>
</evidence>
<organism evidence="8 9">
    <name type="scientific">Rheinheimera tilapiae</name>
    <dbReference type="NCBI Taxonomy" id="875043"/>
    <lineage>
        <taxon>Bacteria</taxon>
        <taxon>Pseudomonadati</taxon>
        <taxon>Pseudomonadota</taxon>
        <taxon>Gammaproteobacteria</taxon>
        <taxon>Chromatiales</taxon>
        <taxon>Chromatiaceae</taxon>
        <taxon>Rheinheimera</taxon>
    </lineage>
</organism>
<keyword evidence="4 7" id="KW-0812">Transmembrane</keyword>
<accession>A0ABV6BAG8</accession>
<keyword evidence="6 7" id="KW-0472">Membrane</keyword>
<keyword evidence="9" id="KW-1185">Reference proteome</keyword>
<evidence type="ECO:0000256" key="6">
    <source>
        <dbReference type="ARBA" id="ARBA00023136"/>
    </source>
</evidence>
<dbReference type="InterPro" id="IPR019305">
    <property type="entry name" value="Uncharacterised_Smp"/>
</dbReference>
<name>A0ABV6BAG8_9GAMM</name>
<dbReference type="RefSeq" id="WP_377241422.1">
    <property type="nucleotide sequence ID" value="NZ_JBHLXP010000001.1"/>
</dbReference>
<comment type="similarity">
    <text evidence="2">Belongs to the Smp family.</text>
</comment>
<dbReference type="EMBL" id="JBHLXP010000001">
    <property type="protein sequence ID" value="MFC0047817.1"/>
    <property type="molecule type" value="Genomic_DNA"/>
</dbReference>
<evidence type="ECO:0000256" key="1">
    <source>
        <dbReference type="ARBA" id="ARBA00004236"/>
    </source>
</evidence>
<evidence type="ECO:0000256" key="5">
    <source>
        <dbReference type="ARBA" id="ARBA00022989"/>
    </source>
</evidence>
<protein>
    <submittedName>
        <fullName evidence="8">AhpA/YtjB family protein</fullName>
    </submittedName>
</protein>
<feature type="transmembrane region" description="Helical" evidence="7">
    <location>
        <begin position="12"/>
        <end position="32"/>
    </location>
</feature>
<evidence type="ECO:0000313" key="9">
    <source>
        <dbReference type="Proteomes" id="UP001589813"/>
    </source>
</evidence>
<reference evidence="8 9" key="1">
    <citation type="submission" date="2024-09" db="EMBL/GenBank/DDBJ databases">
        <authorList>
            <person name="Sun Q."/>
            <person name="Mori K."/>
        </authorList>
    </citation>
    <scope>NUCLEOTIDE SEQUENCE [LARGE SCALE GENOMIC DNA]</scope>
    <source>
        <strain evidence="8 9">KCTC 23315</strain>
    </source>
</reference>
<comment type="subcellular location">
    <subcellularLocation>
        <location evidence="1">Cell membrane</location>
    </subcellularLocation>
</comment>
<evidence type="ECO:0000256" key="4">
    <source>
        <dbReference type="ARBA" id="ARBA00022692"/>
    </source>
</evidence>
<evidence type="ECO:0000313" key="8">
    <source>
        <dbReference type="EMBL" id="MFC0047817.1"/>
    </source>
</evidence>
<evidence type="ECO:0000256" key="3">
    <source>
        <dbReference type="ARBA" id="ARBA00022475"/>
    </source>
</evidence>
<gene>
    <name evidence="8" type="ORF">ACFFJP_05915</name>
</gene>
<dbReference type="Proteomes" id="UP001589813">
    <property type="component" value="Unassembled WGS sequence"/>
</dbReference>
<dbReference type="Pfam" id="PF10144">
    <property type="entry name" value="SMP_2"/>
    <property type="match status" value="1"/>
</dbReference>
<proteinExistence type="inferred from homology"/>
<sequence>MSVKKPKKSAKIWRSVQFVLAVSGFLLLLQWWQQSNKHGEQLFAEQSAVLMRETLKALAQTCAYLIENDQLEGLKALTQQMASNPYLHDVVVYDANGVRLSESVGSEPARLLYAPQTPDHLLPMVQEIYQGNQLLGYIKISLKQYSSFDAVSSSWHQLMEQVLWMLGFTALLSLMLRGSLQALSHRLASNKELHHAALDSPEHQTHSLPPKV</sequence>